<feature type="compositionally biased region" description="Polar residues" evidence="1">
    <location>
        <begin position="995"/>
        <end position="1018"/>
    </location>
</feature>
<keyword evidence="4" id="KW-1185">Reference proteome</keyword>
<sequence>MTHDMNSTAGAAGVFAHACERTESLLTRARTLTGVLLLLLLSVLMVVAVSPLAHAEDKPQDYSLYHLASNASTYFSTSISPEKNGKGVDQQSWGPIVNSPATAGSLLGYADTDSGSLKWLFSAISGSSQTIKYDALDSAHAPGMKDYAHFGAANQDLGLDKMYSSAGFDGMIQALGGSLIWLAYAMAMGVSMMFWAFIQLLKLLNPFMWFGKAVSAVNPTFGEGMTDGGNTTLTDDSGPLAGLVNWISTWYGTLNSLSWDVFVPLFIGFLLLGLVFFKKMDRGSALKRLIVRVVFIGVGLPLIGSMYTGVLDKFDAGLFTQSAGPTKAVLSTYVDFNTWMMQDRLQVPANASITWDAATGHAQPTSVFSVRNTALAINEQTGKYPGITSGSRTTDASTTWANTDPGVQKGNDDSNAVFATFDLLGRYISGKTVNPSDFESNIQGSVTAIPDVTDKKQWFAVGGNDYSDPADTKFDNPTPTPGSNPILSVKGTIGLTATTDDKGTVFTSAGVDKACGFRVVVGNSGTSPAACNLAPLAAYNYLNTQFDTGSMTIYSSNKATSGFTRSFHASVSQVGAGPAGFMYWANAMVLLSAIALVGMFYGIGLVTGSLKRTFGTVAALPFATVGVMPGIAKVVIYATAMILEILVTLFMYQFVSEVLTSLPQIIEGPISALVSDKTSIFNSPDLGAIAVVVMTFVSILLVIGAAVVMLKSRTAVLKALDEAVTKLVDKFLDTNTPPRMGSGGGLLPAVAGGLGTAAGMAAGKRLGGSIGGKSTPGGFKEGPDGSRGSNQSTNAGGLYRNPQLEGSTPGELGPGGGGLVPTGGPGNGPGSPGGGWGTERLDGTGGDGPKGLPSGPADSGSGMGATAAGHGIQRSRSNRELAQQVMQQGGLSRPGIAAGSKNGSGGAGRDQSPGNQNRNLGATNGGPGNGSNRRARAAGIGSNGASKALPQNANRGRRALASTQPNKPRIPEEQEANQDPASARRLKALPVRPTGFSQPVRVQSKQSTSGRTRVGKSN</sequence>
<feature type="transmembrane region" description="Helical" evidence="2">
    <location>
        <begin position="634"/>
        <end position="655"/>
    </location>
</feature>
<feature type="region of interest" description="Disordered" evidence="1">
    <location>
        <begin position="767"/>
        <end position="1018"/>
    </location>
</feature>
<keyword evidence="2" id="KW-0812">Transmembrane</keyword>
<gene>
    <name evidence="3" type="ORF">E1809_23685</name>
</gene>
<feature type="transmembrane region" description="Helical" evidence="2">
    <location>
        <begin position="179"/>
        <end position="198"/>
    </location>
</feature>
<feature type="compositionally biased region" description="Polar residues" evidence="1">
    <location>
        <begin position="912"/>
        <end position="922"/>
    </location>
</feature>
<dbReference type="AlphaFoldDB" id="A0A4R5K5P9"/>
<keyword evidence="2" id="KW-0472">Membrane</keyword>
<comment type="caution">
    <text evidence="3">The sequence shown here is derived from an EMBL/GenBank/DDBJ whole genome shotgun (WGS) entry which is preliminary data.</text>
</comment>
<feature type="compositionally biased region" description="Gly residues" evidence="1">
    <location>
        <begin position="812"/>
        <end position="849"/>
    </location>
</feature>
<dbReference type="RefSeq" id="WP_133206708.1">
    <property type="nucleotide sequence ID" value="NZ_SMRU01000044.1"/>
</dbReference>
<feature type="compositionally biased region" description="Polar residues" evidence="1">
    <location>
        <begin position="880"/>
        <end position="890"/>
    </location>
</feature>
<feature type="transmembrane region" description="Helical" evidence="2">
    <location>
        <begin position="686"/>
        <end position="710"/>
    </location>
</feature>
<evidence type="ECO:0000313" key="4">
    <source>
        <dbReference type="Proteomes" id="UP000295511"/>
    </source>
</evidence>
<feature type="transmembrane region" description="Helical" evidence="2">
    <location>
        <begin position="581"/>
        <end position="603"/>
    </location>
</feature>
<evidence type="ECO:0000313" key="3">
    <source>
        <dbReference type="EMBL" id="TDF88579.1"/>
    </source>
</evidence>
<evidence type="ECO:0000256" key="2">
    <source>
        <dbReference type="SAM" id="Phobius"/>
    </source>
</evidence>
<feature type="transmembrane region" description="Helical" evidence="2">
    <location>
        <begin position="32"/>
        <end position="53"/>
    </location>
</feature>
<feature type="transmembrane region" description="Helical" evidence="2">
    <location>
        <begin position="289"/>
        <end position="310"/>
    </location>
</feature>
<dbReference type="EMBL" id="SMRU01000044">
    <property type="protein sequence ID" value="TDF88579.1"/>
    <property type="molecule type" value="Genomic_DNA"/>
</dbReference>
<dbReference type="Proteomes" id="UP000295511">
    <property type="component" value="Unassembled WGS sequence"/>
</dbReference>
<feature type="transmembrane region" description="Helical" evidence="2">
    <location>
        <begin position="257"/>
        <end position="277"/>
    </location>
</feature>
<protein>
    <submittedName>
        <fullName evidence="3">Uncharacterized protein</fullName>
    </submittedName>
</protein>
<evidence type="ECO:0000256" key="1">
    <source>
        <dbReference type="SAM" id="MobiDB-lite"/>
    </source>
</evidence>
<dbReference type="OrthoDB" id="3885631at2"/>
<name>A0A4R5K5P9_9MICC</name>
<reference evidence="3 4" key="1">
    <citation type="submission" date="2019-03" db="EMBL/GenBank/DDBJ databases">
        <title>Whole genome sequence of Arthrobacter sp JH1-1.</title>
        <authorList>
            <person name="Trinh H.N."/>
        </authorList>
    </citation>
    <scope>NUCLEOTIDE SEQUENCE [LARGE SCALE GENOMIC DNA]</scope>
    <source>
        <strain evidence="3 4">JH1-1</strain>
    </source>
</reference>
<proteinExistence type="predicted"/>
<keyword evidence="2" id="KW-1133">Transmembrane helix</keyword>
<feature type="compositionally biased region" description="Polar residues" evidence="1">
    <location>
        <begin position="943"/>
        <end position="954"/>
    </location>
</feature>
<accession>A0A4R5K5P9</accession>
<organism evidence="3 4">
    <name type="scientific">Arthrobacter terricola</name>
    <dbReference type="NCBI Taxonomy" id="2547396"/>
    <lineage>
        <taxon>Bacteria</taxon>
        <taxon>Bacillati</taxon>
        <taxon>Actinomycetota</taxon>
        <taxon>Actinomycetes</taxon>
        <taxon>Micrococcales</taxon>
        <taxon>Micrococcaceae</taxon>
        <taxon>Arthrobacter</taxon>
    </lineage>
</organism>